<dbReference type="KEGG" id="vg:80019554"/>
<keyword evidence="1" id="KW-0472">Membrane</keyword>
<keyword evidence="3" id="KW-1185">Reference proteome</keyword>
<reference evidence="2 3" key="1">
    <citation type="submission" date="2019-07" db="EMBL/GenBank/DDBJ databases">
        <authorList>
            <person name="Garlena R.A."/>
            <person name="Russell D.A."/>
            <person name="Pope W.H."/>
            <person name="Jacobs-Sera D."/>
            <person name="Hatfull G.F."/>
        </authorList>
    </citation>
    <scope>NUCLEOTIDE SEQUENCE [LARGE SCALE GENOMIC DNA]</scope>
</reference>
<name>A0A5J6TGP4_9CAUD</name>
<dbReference type="GeneID" id="80019554"/>
<dbReference type="RefSeq" id="YP_010754953.1">
    <property type="nucleotide sequence ID" value="NC_073465.1"/>
</dbReference>
<dbReference type="EMBL" id="MN234170">
    <property type="protein sequence ID" value="QFG08929.1"/>
    <property type="molecule type" value="Genomic_DNA"/>
</dbReference>
<keyword evidence="1" id="KW-0812">Transmembrane</keyword>
<protein>
    <submittedName>
        <fullName evidence="2">Uncharacterized protein</fullName>
    </submittedName>
</protein>
<keyword evidence="1" id="KW-1133">Transmembrane helix</keyword>
<gene>
    <name evidence="2" type="primary">81</name>
    <name evidence="2" type="ORF">PBI_MALAGASYROSE_81</name>
</gene>
<evidence type="ECO:0000313" key="2">
    <source>
        <dbReference type="EMBL" id="QFG08929.1"/>
    </source>
</evidence>
<evidence type="ECO:0000313" key="3">
    <source>
        <dbReference type="Proteomes" id="UP000326279"/>
    </source>
</evidence>
<sequence length="38" mass="4488">MELLDWIYDHVPIWAVFAFMVTMFTVSAACFLWLILHG</sequence>
<dbReference type="Proteomes" id="UP000326279">
    <property type="component" value="Segment"/>
</dbReference>
<organism evidence="2 3">
    <name type="scientific">Mycobacterium phage MalagasyRose</name>
    <dbReference type="NCBI Taxonomy" id="2599870"/>
    <lineage>
        <taxon>Viruses</taxon>
        <taxon>Duplodnaviria</taxon>
        <taxon>Heunggongvirae</taxon>
        <taxon>Uroviricota</taxon>
        <taxon>Caudoviricetes</taxon>
        <taxon>Malagasyrosevirus</taxon>
        <taxon>Malagasyrosevirus malagasyrose</taxon>
    </lineage>
</organism>
<feature type="transmembrane region" description="Helical" evidence="1">
    <location>
        <begin position="12"/>
        <end position="36"/>
    </location>
</feature>
<evidence type="ECO:0000256" key="1">
    <source>
        <dbReference type="SAM" id="Phobius"/>
    </source>
</evidence>
<proteinExistence type="predicted"/>
<accession>A0A5J6TGP4</accession>